<evidence type="ECO:0000313" key="1">
    <source>
        <dbReference type="EMBL" id="MCP8969989.1"/>
    </source>
</evidence>
<keyword evidence="2" id="KW-1185">Reference proteome</keyword>
<reference evidence="1" key="1">
    <citation type="submission" date="2022-07" db="EMBL/GenBank/DDBJ databases">
        <authorList>
            <person name="Li W.-J."/>
            <person name="Deng Q.-Q."/>
        </authorList>
    </citation>
    <scope>NUCLEOTIDE SEQUENCE</scope>
    <source>
        <strain evidence="1">SYSU M60031</strain>
    </source>
</reference>
<sequence length="73" mass="8644">MKSKRVVQFCHNNKPGQEAVDLLQREYGGQIEVRVMDCFRRCLECRKRPFCRMQLRTIEAEDTAELIEKIMAP</sequence>
<evidence type="ECO:0000313" key="2">
    <source>
        <dbReference type="Proteomes" id="UP001156102"/>
    </source>
</evidence>
<gene>
    <name evidence="1" type="ORF">NK662_15815</name>
</gene>
<accession>A0AA41X6S8</accession>
<dbReference type="InterPro" id="IPR009910">
    <property type="entry name" value="DUF1450"/>
</dbReference>
<comment type="caution">
    <text evidence="1">The sequence shown here is derived from an EMBL/GenBank/DDBJ whole genome shotgun (WGS) entry which is preliminary data.</text>
</comment>
<organism evidence="1 2">
    <name type="scientific">Ectobacillus ponti</name>
    <dbReference type="NCBI Taxonomy" id="2961894"/>
    <lineage>
        <taxon>Bacteria</taxon>
        <taxon>Bacillati</taxon>
        <taxon>Bacillota</taxon>
        <taxon>Bacilli</taxon>
        <taxon>Bacillales</taxon>
        <taxon>Bacillaceae</taxon>
        <taxon>Ectobacillus</taxon>
    </lineage>
</organism>
<name>A0AA41X6S8_9BACI</name>
<dbReference type="Proteomes" id="UP001156102">
    <property type="component" value="Unassembled WGS sequence"/>
</dbReference>
<protein>
    <submittedName>
        <fullName evidence="1">YuzB family protein</fullName>
    </submittedName>
</protein>
<proteinExistence type="predicted"/>
<dbReference type="Pfam" id="PF07293">
    <property type="entry name" value="DUF1450"/>
    <property type="match status" value="1"/>
</dbReference>
<dbReference type="RefSeq" id="WP_254759911.1">
    <property type="nucleotide sequence ID" value="NZ_JANCLT010000009.1"/>
</dbReference>
<dbReference type="EMBL" id="JANCLT010000009">
    <property type="protein sequence ID" value="MCP8969989.1"/>
    <property type="molecule type" value="Genomic_DNA"/>
</dbReference>
<dbReference type="AlphaFoldDB" id="A0AA41X6S8"/>